<dbReference type="InterPro" id="IPR044750">
    <property type="entry name" value="C2_SRC2/BAP"/>
</dbReference>
<dbReference type="PANTHER" id="PTHR32246">
    <property type="entry name" value="INGRESSION PROTEIN FIC1"/>
    <property type="match status" value="1"/>
</dbReference>
<reference evidence="4" key="2">
    <citation type="submission" date="2025-08" db="UniProtKB">
        <authorList>
            <consortium name="RefSeq"/>
        </authorList>
    </citation>
    <scope>IDENTIFICATION</scope>
    <source>
        <tissue evidence="4">Leaf</tissue>
    </source>
</reference>
<accession>A0ABM1QKX7</accession>
<name>A0ABM1QKX7_CAMSA</name>
<keyword evidence="3" id="KW-1185">Reference proteome</keyword>
<evidence type="ECO:0000313" key="3">
    <source>
        <dbReference type="Proteomes" id="UP000694864"/>
    </source>
</evidence>
<feature type="region of interest" description="Disordered" evidence="1">
    <location>
        <begin position="151"/>
        <end position="271"/>
    </location>
</feature>
<dbReference type="GeneID" id="104728028"/>
<evidence type="ECO:0000259" key="2">
    <source>
        <dbReference type="PROSITE" id="PS50004"/>
    </source>
</evidence>
<gene>
    <name evidence="4" type="primary">LOC104728028</name>
</gene>
<dbReference type="Pfam" id="PF00168">
    <property type="entry name" value="C2"/>
    <property type="match status" value="1"/>
</dbReference>
<dbReference type="PANTHER" id="PTHR32246:SF130">
    <property type="entry name" value="CALCIUM-DEPENDENT LIPID-BINDING (CALB DOMAIN) FAMILY PROTEIN"/>
    <property type="match status" value="1"/>
</dbReference>
<reference evidence="3" key="1">
    <citation type="journal article" date="2014" name="Nat. Commun.">
        <title>The emerging biofuel crop Camelina sativa retains a highly undifferentiated hexaploid genome structure.</title>
        <authorList>
            <person name="Kagale S."/>
            <person name="Koh C."/>
            <person name="Nixon J."/>
            <person name="Bollina V."/>
            <person name="Clarke W.E."/>
            <person name="Tuteja R."/>
            <person name="Spillane C."/>
            <person name="Robinson S.J."/>
            <person name="Links M.G."/>
            <person name="Clarke C."/>
            <person name="Higgins E.E."/>
            <person name="Huebert T."/>
            <person name="Sharpe A.G."/>
            <person name="Parkin I.A."/>
        </authorList>
    </citation>
    <scope>NUCLEOTIDE SEQUENCE [LARGE SCALE GENOMIC DNA]</scope>
    <source>
        <strain evidence="3">cv. DH55</strain>
    </source>
</reference>
<feature type="domain" description="C2" evidence="2">
    <location>
        <begin position="1"/>
        <end position="115"/>
    </location>
</feature>
<dbReference type="RefSeq" id="XP_019087415.1">
    <property type="nucleotide sequence ID" value="XM_019231870.1"/>
</dbReference>
<dbReference type="PROSITE" id="PS50004">
    <property type="entry name" value="C2"/>
    <property type="match status" value="1"/>
</dbReference>
<evidence type="ECO:0000256" key="1">
    <source>
        <dbReference type="SAM" id="MobiDB-lite"/>
    </source>
</evidence>
<proteinExistence type="predicted"/>
<sequence length="271" mass="30304">MAKLTLELKINSANSLLNVNFITKMDVYAKINIRDENTQKKQKAKTIVDRSGGSNPIWNQALKFSVNERLVRDGRLTLVMRLISRRILGNKEIGRVGIPLLELLNSISPPISSGSNNQEMKLMNREVRTLSGKQAGFLNFQYKFKSDSPVMVNQNSEDETPADPPSPQMEHLPLAPPEVSIEFPRLPEPPSHPSSPQMEHLPLAPPEVPIEFPRLPEPPSPEQAIDHFNYIPPSPSLQGYEPYGYRLQTPEDSLPPAPPSSPTGYGNGRWM</sequence>
<dbReference type="CDD" id="cd04051">
    <property type="entry name" value="C2_SRC2_like"/>
    <property type="match status" value="1"/>
</dbReference>
<evidence type="ECO:0000313" key="4">
    <source>
        <dbReference type="RefSeq" id="XP_019087415.1"/>
    </source>
</evidence>
<organism evidence="3 4">
    <name type="scientific">Camelina sativa</name>
    <name type="common">False flax</name>
    <name type="synonym">Myagrum sativum</name>
    <dbReference type="NCBI Taxonomy" id="90675"/>
    <lineage>
        <taxon>Eukaryota</taxon>
        <taxon>Viridiplantae</taxon>
        <taxon>Streptophyta</taxon>
        <taxon>Embryophyta</taxon>
        <taxon>Tracheophyta</taxon>
        <taxon>Spermatophyta</taxon>
        <taxon>Magnoliopsida</taxon>
        <taxon>eudicotyledons</taxon>
        <taxon>Gunneridae</taxon>
        <taxon>Pentapetalae</taxon>
        <taxon>rosids</taxon>
        <taxon>malvids</taxon>
        <taxon>Brassicales</taxon>
        <taxon>Brassicaceae</taxon>
        <taxon>Camelineae</taxon>
        <taxon>Camelina</taxon>
    </lineage>
</organism>
<dbReference type="Gene3D" id="2.60.40.150">
    <property type="entry name" value="C2 domain"/>
    <property type="match status" value="1"/>
</dbReference>
<dbReference type="Proteomes" id="UP000694864">
    <property type="component" value="Chromosome 11"/>
</dbReference>
<protein>
    <submittedName>
        <fullName evidence="4">Protein SRC2-like</fullName>
    </submittedName>
</protein>
<dbReference type="InterPro" id="IPR000008">
    <property type="entry name" value="C2_dom"/>
</dbReference>
<dbReference type="SUPFAM" id="SSF49562">
    <property type="entry name" value="C2 domain (Calcium/lipid-binding domain, CaLB)"/>
    <property type="match status" value="1"/>
</dbReference>
<dbReference type="SMART" id="SM00239">
    <property type="entry name" value="C2"/>
    <property type="match status" value="1"/>
</dbReference>
<dbReference type="InterPro" id="IPR035892">
    <property type="entry name" value="C2_domain_sf"/>
</dbReference>